<dbReference type="Gene3D" id="2.30.40.10">
    <property type="entry name" value="Urease, subunit C, domain 1"/>
    <property type="match status" value="1"/>
</dbReference>
<dbReference type="SUPFAM" id="SSF51556">
    <property type="entry name" value="Metallo-dependent hydrolases"/>
    <property type="match status" value="1"/>
</dbReference>
<protein>
    <submittedName>
        <fullName evidence="2">Imidazolonepropionase</fullName>
    </submittedName>
</protein>
<dbReference type="OrthoDB" id="9797498at2"/>
<dbReference type="SUPFAM" id="SSF51338">
    <property type="entry name" value="Composite domain of metallo-dependent hydrolases"/>
    <property type="match status" value="1"/>
</dbReference>
<dbReference type="PANTHER" id="PTHR43135:SF3">
    <property type="entry name" value="ALPHA-D-RIBOSE 1-METHYLPHOSPHONATE 5-TRIPHOSPHATE DIPHOSPHATASE"/>
    <property type="match status" value="1"/>
</dbReference>
<feature type="domain" description="Amidohydrolase-related" evidence="1">
    <location>
        <begin position="55"/>
        <end position="390"/>
    </location>
</feature>
<evidence type="ECO:0000259" key="1">
    <source>
        <dbReference type="Pfam" id="PF01979"/>
    </source>
</evidence>
<dbReference type="Pfam" id="PF01979">
    <property type="entry name" value="Amidohydro_1"/>
    <property type="match status" value="1"/>
</dbReference>
<organism evidence="2 3">
    <name type="scientific">Amphibacillus marinus</name>
    <dbReference type="NCBI Taxonomy" id="872970"/>
    <lineage>
        <taxon>Bacteria</taxon>
        <taxon>Bacillati</taxon>
        <taxon>Bacillota</taxon>
        <taxon>Bacilli</taxon>
        <taxon>Bacillales</taxon>
        <taxon>Bacillaceae</taxon>
        <taxon>Amphibacillus</taxon>
    </lineage>
</organism>
<dbReference type="GO" id="GO:0016810">
    <property type="term" value="F:hydrolase activity, acting on carbon-nitrogen (but not peptide) bonds"/>
    <property type="evidence" value="ECO:0007669"/>
    <property type="project" value="InterPro"/>
</dbReference>
<dbReference type="STRING" id="872970.SAMN04488134_11214"/>
<sequence>MSEATLYYNMRQLNDTFEVFQERAWFVVINGRIVERGVGGSLPDRADKVNMYNGYVMPGLINCHTHITLNPNDPLLLEKQVSIPHLTKIALDNLAELLTAGVTFFRDLGAPYDIDIEIKKLIDRGELTAPDAVVSGTPIVMTGGHGYQLGIESDGVAEVIKHTRQLLKKGVGCIKLMATGGVMTKGETPHDLQLSFAEMQAAVTEARHKGIHTAAHAQGLSGVKLAIQAGVDSIEHGVYLDDEAIELFLENGTYLCPTLAAPYFIVKEGEQHQIPSYMVEKSKAMLDVHRHSLAKAITAGVKIVLGTDAGTPFNFFKHTPFELKLLVDCGMSTSEALKAATIYGAELMGIEQDFGKLIVGSYADFLVLAENPLDNIEVLMKEKQVYKKGKRYK</sequence>
<gene>
    <name evidence="2" type="ORF">SAMN04488134_11214</name>
</gene>
<evidence type="ECO:0000313" key="3">
    <source>
        <dbReference type="Proteomes" id="UP000199300"/>
    </source>
</evidence>
<dbReference type="Gene3D" id="3.20.20.140">
    <property type="entry name" value="Metal-dependent hydrolases"/>
    <property type="match status" value="1"/>
</dbReference>
<accession>A0A1H8S7N0</accession>
<keyword evidence="3" id="KW-1185">Reference proteome</keyword>
<dbReference type="EMBL" id="FODJ01000012">
    <property type="protein sequence ID" value="SEO74308.1"/>
    <property type="molecule type" value="Genomic_DNA"/>
</dbReference>
<proteinExistence type="predicted"/>
<dbReference type="InterPro" id="IPR057744">
    <property type="entry name" value="OTAase-like"/>
</dbReference>
<dbReference type="Proteomes" id="UP000199300">
    <property type="component" value="Unassembled WGS sequence"/>
</dbReference>
<dbReference type="InterPro" id="IPR051781">
    <property type="entry name" value="Metallo-dep_Hydrolase"/>
</dbReference>
<dbReference type="InterPro" id="IPR011059">
    <property type="entry name" value="Metal-dep_hydrolase_composite"/>
</dbReference>
<evidence type="ECO:0000313" key="2">
    <source>
        <dbReference type="EMBL" id="SEO74308.1"/>
    </source>
</evidence>
<dbReference type="AlphaFoldDB" id="A0A1H8S7N0"/>
<dbReference type="InterPro" id="IPR032466">
    <property type="entry name" value="Metal_Hydrolase"/>
</dbReference>
<dbReference type="InterPro" id="IPR006680">
    <property type="entry name" value="Amidohydro-rel"/>
</dbReference>
<dbReference type="PANTHER" id="PTHR43135">
    <property type="entry name" value="ALPHA-D-RIBOSE 1-METHYLPHOSPHONATE 5-TRIPHOSPHATE DIPHOSPHATASE"/>
    <property type="match status" value="1"/>
</dbReference>
<dbReference type="CDD" id="cd01299">
    <property type="entry name" value="Met_dep_hydrolase_A"/>
    <property type="match status" value="1"/>
</dbReference>
<name>A0A1H8S7N0_9BACI</name>
<reference evidence="2 3" key="1">
    <citation type="submission" date="2016-10" db="EMBL/GenBank/DDBJ databases">
        <authorList>
            <person name="de Groot N.N."/>
        </authorList>
    </citation>
    <scope>NUCLEOTIDE SEQUENCE [LARGE SCALE GENOMIC DNA]</scope>
    <source>
        <strain evidence="2 3">CGMCC 1.10434</strain>
    </source>
</reference>
<dbReference type="RefSeq" id="WP_091499636.1">
    <property type="nucleotide sequence ID" value="NZ_FODJ01000012.1"/>
</dbReference>